<dbReference type="InterPro" id="IPR003591">
    <property type="entry name" value="Leu-rich_rpt_typical-subtyp"/>
</dbReference>
<dbReference type="Gene3D" id="3.40.50.10140">
    <property type="entry name" value="Toll/interleukin-1 receptor homology (TIR) domain"/>
    <property type="match status" value="1"/>
</dbReference>
<evidence type="ECO:0000256" key="6">
    <source>
        <dbReference type="ARBA" id="ARBA00022737"/>
    </source>
</evidence>
<keyword evidence="4 11" id="KW-0812">Transmembrane</keyword>
<dbReference type="Pfam" id="PF13855">
    <property type="entry name" value="LRR_8"/>
    <property type="match status" value="3"/>
</dbReference>
<dbReference type="FunFam" id="3.80.10.10:FF:001164">
    <property type="entry name" value="GH01279p"/>
    <property type="match status" value="2"/>
</dbReference>
<keyword evidence="5 12" id="KW-0732">Signal</keyword>
<feature type="signal peptide" evidence="12">
    <location>
        <begin position="1"/>
        <end position="23"/>
    </location>
</feature>
<dbReference type="GO" id="GO:0038023">
    <property type="term" value="F:signaling receptor activity"/>
    <property type="evidence" value="ECO:0007669"/>
    <property type="project" value="TreeGrafter"/>
</dbReference>
<feature type="chain" id="PRO_5043430427" description="TIR domain-containing protein" evidence="12">
    <location>
        <begin position="24"/>
        <end position="1071"/>
    </location>
</feature>
<evidence type="ECO:0000313" key="15">
    <source>
        <dbReference type="Proteomes" id="UP001430953"/>
    </source>
</evidence>
<dbReference type="SMART" id="SM00255">
    <property type="entry name" value="TIR"/>
    <property type="match status" value="1"/>
</dbReference>
<dbReference type="PANTHER" id="PTHR24365:SF541">
    <property type="entry name" value="PROTEIN TOLL-RELATED"/>
    <property type="match status" value="1"/>
</dbReference>
<dbReference type="PROSITE" id="PS50104">
    <property type="entry name" value="TIR"/>
    <property type="match status" value="1"/>
</dbReference>
<dbReference type="SMART" id="SM00369">
    <property type="entry name" value="LRR_TYP"/>
    <property type="match status" value="13"/>
</dbReference>
<feature type="transmembrane region" description="Helical" evidence="11">
    <location>
        <begin position="786"/>
        <end position="809"/>
    </location>
</feature>
<dbReference type="InterPro" id="IPR035897">
    <property type="entry name" value="Toll_tir_struct_dom_sf"/>
</dbReference>
<keyword evidence="3" id="KW-0433">Leucine-rich repeat</keyword>
<reference evidence="14 15" key="1">
    <citation type="submission" date="2023-03" db="EMBL/GenBank/DDBJ databases">
        <title>High recombination rates correlate with genetic variation in Cardiocondyla obscurior ants.</title>
        <authorList>
            <person name="Errbii M."/>
        </authorList>
    </citation>
    <scope>NUCLEOTIDE SEQUENCE [LARGE SCALE GENOMIC DNA]</scope>
    <source>
        <strain evidence="14">Alpha-2009</strain>
        <tissue evidence="14">Whole body</tissue>
    </source>
</reference>
<dbReference type="InterPro" id="IPR032675">
    <property type="entry name" value="LRR_dom_sf"/>
</dbReference>
<organism evidence="14 15">
    <name type="scientific">Cardiocondyla obscurior</name>
    <dbReference type="NCBI Taxonomy" id="286306"/>
    <lineage>
        <taxon>Eukaryota</taxon>
        <taxon>Metazoa</taxon>
        <taxon>Ecdysozoa</taxon>
        <taxon>Arthropoda</taxon>
        <taxon>Hexapoda</taxon>
        <taxon>Insecta</taxon>
        <taxon>Pterygota</taxon>
        <taxon>Neoptera</taxon>
        <taxon>Endopterygota</taxon>
        <taxon>Hymenoptera</taxon>
        <taxon>Apocrita</taxon>
        <taxon>Aculeata</taxon>
        <taxon>Formicoidea</taxon>
        <taxon>Formicidae</taxon>
        <taxon>Myrmicinae</taxon>
        <taxon>Cardiocondyla</taxon>
    </lineage>
</organism>
<evidence type="ECO:0000256" key="11">
    <source>
        <dbReference type="SAM" id="Phobius"/>
    </source>
</evidence>
<keyword evidence="8 11" id="KW-0472">Membrane</keyword>
<feature type="domain" description="TIR" evidence="13">
    <location>
        <begin position="838"/>
        <end position="974"/>
    </location>
</feature>
<dbReference type="FunFam" id="3.40.50.10140:FF:000020">
    <property type="entry name" value="Blast:Protein toll"/>
    <property type="match status" value="1"/>
</dbReference>
<evidence type="ECO:0000313" key="14">
    <source>
        <dbReference type="EMBL" id="KAL0115502.1"/>
    </source>
</evidence>
<evidence type="ECO:0000256" key="9">
    <source>
        <dbReference type="ARBA" id="ARBA00023170"/>
    </source>
</evidence>
<keyword evidence="6" id="KW-0677">Repeat</keyword>
<evidence type="ECO:0000256" key="7">
    <source>
        <dbReference type="ARBA" id="ARBA00022989"/>
    </source>
</evidence>
<sequence>MIIRRKVLVMLIIALGGTVFTSCCPAPSQCTYLTNPEGNTELDCEVQDDYRVIVTIETTIMKIECLKSPEWSTFQLNVSSCIGNKDIKTMYFNYCDLPANNSLGEITQRLGATSVEKLGFKSFMNLSTAMVRHHLDDFENLKILYLTNNNASYVDKDLLANQVNLTLLNLLDNNLQVIDSSFFNHTPNLKWLELGLNALQSIEMGTFDNLKNLTFLNLWSNHLTTLQSGIFDELVALNSLDLNSNNMVELPENVFAKLENLSVLNLFRNNFTDLPRDLLRNNVKLQTFRLYGNKRNMSTLPNGFFANLTELKQLELNKNGFITLPEDLFWGCTSLINIILAQNRLRTLPVQIFRDLKTVASLQLNSNHLEYLPDYVFQNANKLEKLDLSKNKISSISTHLFDGLNSLKKLSIDQNHLTVISSQGFRPLNQLKIANLSDNYLTLKQSDYQDEFGRWSPFRHNLLLEELYLANNSISEIFSDWILSDIQLRKLDLKHNNISYISAIELHFVSNEIEVDLTHNKIRHIIFDGAEILSQSDDHRAEILVNDNPLHCDCTIYNFLRYIEGRMHPKVQRYFYIVTENLTCQSPSDLKNISVSDLKSKTLTCSYPKVCSEKCNCRIRPEDKTFIYDCSNRNLTSVPSDIRIPPGPLKSESFEVDFSGNQLTQMPDLEAIGFKPLKKLILSHNLISEISLNGLSNTIKVLELHSNNISEIRPDVFEFLKQSMNLTRLTLHKNPWKCECENKDFLSFIQMKLVKMPDLLKVTCSKTNISVSEMTMDDFCPLNMKMMIGISVAISLAGLLIGVFGLLYYKYQQQIKVWLFAHQLCLWFVTEEELDKEKLYDAFVSFSNKDHDFVVNELVSKLENGPSQFKLCVHYRDWLAGAWISENIFNSVKNSRRTIVVLSPNFLESVWGKMEFRTAHSEALSEGRARVILILYGDIGATEDLDPELKAYISMNTYVKWGDPWFWDKLRYALPHRPKFMRNTLAERKICMQVNEDKKELYPAGPPETPPSTTPPVDALKKFICDKDLEERSLSDPYIRESSKLNEKLHQAIILSPDHLMKSDKNNECLV</sequence>
<keyword evidence="9" id="KW-0675">Receptor</keyword>
<evidence type="ECO:0000256" key="12">
    <source>
        <dbReference type="SAM" id="SignalP"/>
    </source>
</evidence>
<dbReference type="InterPro" id="IPR001611">
    <property type="entry name" value="Leu-rich_rpt"/>
</dbReference>
<dbReference type="InterPro" id="IPR000483">
    <property type="entry name" value="Cys-rich_flank_reg_C"/>
</dbReference>
<dbReference type="GO" id="GO:0007165">
    <property type="term" value="P:signal transduction"/>
    <property type="evidence" value="ECO:0007669"/>
    <property type="project" value="InterPro"/>
</dbReference>
<dbReference type="SUPFAM" id="SSF52200">
    <property type="entry name" value="Toll/Interleukin receptor TIR domain"/>
    <property type="match status" value="1"/>
</dbReference>
<dbReference type="SUPFAM" id="SSF52058">
    <property type="entry name" value="L domain-like"/>
    <property type="match status" value="3"/>
</dbReference>
<dbReference type="EMBL" id="JADYXP020000010">
    <property type="protein sequence ID" value="KAL0115502.1"/>
    <property type="molecule type" value="Genomic_DNA"/>
</dbReference>
<evidence type="ECO:0000256" key="4">
    <source>
        <dbReference type="ARBA" id="ARBA00022692"/>
    </source>
</evidence>
<evidence type="ECO:0000256" key="10">
    <source>
        <dbReference type="ARBA" id="ARBA00023180"/>
    </source>
</evidence>
<evidence type="ECO:0000256" key="8">
    <source>
        <dbReference type="ARBA" id="ARBA00023136"/>
    </source>
</evidence>
<evidence type="ECO:0000259" key="13">
    <source>
        <dbReference type="PROSITE" id="PS50104"/>
    </source>
</evidence>
<dbReference type="Proteomes" id="UP001430953">
    <property type="component" value="Unassembled WGS sequence"/>
</dbReference>
<evidence type="ECO:0000256" key="2">
    <source>
        <dbReference type="ARBA" id="ARBA00009634"/>
    </source>
</evidence>
<comment type="subcellular location">
    <subcellularLocation>
        <location evidence="1">Membrane</location>
        <topology evidence="1">Single-pass type I membrane protein</topology>
    </subcellularLocation>
</comment>
<dbReference type="AlphaFoldDB" id="A0AAW2FJ95"/>
<keyword evidence="15" id="KW-1185">Reference proteome</keyword>
<dbReference type="Pfam" id="PF01582">
    <property type="entry name" value="TIR"/>
    <property type="match status" value="1"/>
</dbReference>
<dbReference type="InterPro" id="IPR000157">
    <property type="entry name" value="TIR_dom"/>
</dbReference>
<comment type="similarity">
    <text evidence="2">Belongs to the Toll-like receptor family.</text>
</comment>
<dbReference type="PANTHER" id="PTHR24365">
    <property type="entry name" value="TOLL-LIKE RECEPTOR"/>
    <property type="match status" value="1"/>
</dbReference>
<evidence type="ECO:0000256" key="5">
    <source>
        <dbReference type="ARBA" id="ARBA00022729"/>
    </source>
</evidence>
<dbReference type="PROSITE" id="PS51450">
    <property type="entry name" value="LRR"/>
    <property type="match status" value="3"/>
</dbReference>
<evidence type="ECO:0000256" key="1">
    <source>
        <dbReference type="ARBA" id="ARBA00004479"/>
    </source>
</evidence>
<keyword evidence="10" id="KW-0325">Glycoprotein</keyword>
<evidence type="ECO:0000256" key="3">
    <source>
        <dbReference type="ARBA" id="ARBA00022614"/>
    </source>
</evidence>
<dbReference type="PROSITE" id="PS51257">
    <property type="entry name" value="PROKAR_LIPOPROTEIN"/>
    <property type="match status" value="1"/>
</dbReference>
<dbReference type="FunFam" id="3.80.10.10:FF:000727">
    <property type="entry name" value="Toll-like protein"/>
    <property type="match status" value="1"/>
</dbReference>
<dbReference type="PRINTS" id="PR01537">
    <property type="entry name" value="INTRLKN1R1F"/>
</dbReference>
<accession>A0AAW2FJ95</accession>
<name>A0AAW2FJ95_9HYME</name>
<protein>
    <recommendedName>
        <fullName evidence="13">TIR domain-containing protein</fullName>
    </recommendedName>
</protein>
<dbReference type="SMART" id="SM00082">
    <property type="entry name" value="LRRCT"/>
    <property type="match status" value="2"/>
</dbReference>
<comment type="caution">
    <text evidence="14">The sequence shown here is derived from an EMBL/GenBank/DDBJ whole genome shotgun (WGS) entry which is preliminary data.</text>
</comment>
<gene>
    <name evidence="14" type="ORF">PUN28_010786</name>
</gene>
<dbReference type="Gene3D" id="3.80.10.10">
    <property type="entry name" value="Ribonuclease Inhibitor"/>
    <property type="match status" value="3"/>
</dbReference>
<keyword evidence="7 11" id="KW-1133">Transmembrane helix</keyword>
<dbReference type="GO" id="GO:0005886">
    <property type="term" value="C:plasma membrane"/>
    <property type="evidence" value="ECO:0007669"/>
    <property type="project" value="TreeGrafter"/>
</dbReference>
<proteinExistence type="inferred from homology"/>